<sequence length="230" mass="24512">MPSRTLPPVVIRAVGFDLDATLAVPERPRSRILADALDAGGAPELTDTVDRAAYLDAHANHRTADSREPVFAELLEPHDAEADPAALADAYREAVTTALVPVSGTRELIADLREEYPVGLLTNGPVRAQSAKLDYLGWWDAFDTVHISGDLPAGKPDERAFEALLDGLGSDPDETAFVGDHPVEDVRGAAAAGLRTVHVLGDGDDPAPEADATVPRDHLARDLPDILREL</sequence>
<dbReference type="SFLD" id="SFLDS00003">
    <property type="entry name" value="Haloacid_Dehalogenase"/>
    <property type="match status" value="1"/>
</dbReference>
<proteinExistence type="inferred from homology"/>
<evidence type="ECO:0000256" key="5">
    <source>
        <dbReference type="ARBA" id="ARBA00022842"/>
    </source>
</evidence>
<gene>
    <name evidence="6" type="ORF">K6T50_14185</name>
</gene>
<keyword evidence="4 6" id="KW-0378">Hydrolase</keyword>
<dbReference type="GO" id="GO:0044281">
    <property type="term" value="P:small molecule metabolic process"/>
    <property type="evidence" value="ECO:0007669"/>
    <property type="project" value="UniProtKB-ARBA"/>
</dbReference>
<comment type="similarity">
    <text evidence="2">Belongs to the HAD-like hydrolase superfamily.</text>
</comment>
<dbReference type="PANTHER" id="PTHR46470:SF2">
    <property type="entry name" value="GLYCERALDEHYDE 3-PHOSPHATE PHOSPHATASE"/>
    <property type="match status" value="1"/>
</dbReference>
<evidence type="ECO:0000256" key="2">
    <source>
        <dbReference type="ARBA" id="ARBA00007958"/>
    </source>
</evidence>
<keyword evidence="5" id="KW-0460">Magnesium</keyword>
<evidence type="ECO:0000256" key="1">
    <source>
        <dbReference type="ARBA" id="ARBA00001946"/>
    </source>
</evidence>
<evidence type="ECO:0000256" key="3">
    <source>
        <dbReference type="ARBA" id="ARBA00022723"/>
    </source>
</evidence>
<dbReference type="EMBL" id="CP081958">
    <property type="protein sequence ID" value="QZP39141.1"/>
    <property type="molecule type" value="Genomic_DNA"/>
</dbReference>
<keyword evidence="7" id="KW-1185">Reference proteome</keyword>
<dbReference type="AlphaFoldDB" id="A0A8T8WH12"/>
<dbReference type="GO" id="GO:0046872">
    <property type="term" value="F:metal ion binding"/>
    <property type="evidence" value="ECO:0007669"/>
    <property type="project" value="UniProtKB-KW"/>
</dbReference>
<evidence type="ECO:0000313" key="7">
    <source>
        <dbReference type="Proteomes" id="UP000826254"/>
    </source>
</evidence>
<dbReference type="SUPFAM" id="SSF56784">
    <property type="entry name" value="HAD-like"/>
    <property type="match status" value="1"/>
</dbReference>
<evidence type="ECO:0000313" key="6">
    <source>
        <dbReference type="EMBL" id="QZP39141.1"/>
    </source>
</evidence>
<reference evidence="6 7" key="1">
    <citation type="journal article" date="2021" name="Int. J. Syst. Evol. Microbiol.">
        <title>Halobaculum halophilum sp. nov. and Halobaculum salinum sp. nov., isolated from salt lake and saline soil.</title>
        <authorList>
            <person name="Cui H.L."/>
            <person name="Shi X.W."/>
            <person name="Yin X.M."/>
            <person name="Yang X.Y."/>
            <person name="Hou J."/>
            <person name="Zhu L."/>
        </authorList>
    </citation>
    <scope>NUCLEOTIDE SEQUENCE [LARGE SCALE GENOMIC DNA]</scope>
    <source>
        <strain evidence="6 7">NBRC 109044</strain>
    </source>
</reference>
<dbReference type="Gene3D" id="3.40.50.1000">
    <property type="entry name" value="HAD superfamily/HAD-like"/>
    <property type="match status" value="1"/>
</dbReference>
<dbReference type="Gene3D" id="1.20.120.710">
    <property type="entry name" value="Haloacid dehalogenase hydrolase-like domain"/>
    <property type="match status" value="1"/>
</dbReference>
<comment type="cofactor">
    <cofactor evidence="1">
        <name>Mg(2+)</name>
        <dbReference type="ChEBI" id="CHEBI:18420"/>
    </cofactor>
</comment>
<dbReference type="NCBIfam" id="TIGR01509">
    <property type="entry name" value="HAD-SF-IA-v3"/>
    <property type="match status" value="1"/>
</dbReference>
<dbReference type="Pfam" id="PF00702">
    <property type="entry name" value="Hydrolase"/>
    <property type="match status" value="1"/>
</dbReference>
<dbReference type="Proteomes" id="UP000826254">
    <property type="component" value="Chromosome"/>
</dbReference>
<dbReference type="InterPro" id="IPR023214">
    <property type="entry name" value="HAD_sf"/>
</dbReference>
<accession>A0A8T8WH12</accession>
<dbReference type="InterPro" id="IPR051400">
    <property type="entry name" value="HAD-like_hydrolase"/>
</dbReference>
<dbReference type="GO" id="GO:0016791">
    <property type="term" value="F:phosphatase activity"/>
    <property type="evidence" value="ECO:0007669"/>
    <property type="project" value="TreeGrafter"/>
</dbReference>
<organism evidence="6 7">
    <name type="scientific">Halobaculum magnesiiphilum</name>
    <dbReference type="NCBI Taxonomy" id="1017351"/>
    <lineage>
        <taxon>Archaea</taxon>
        <taxon>Methanobacteriati</taxon>
        <taxon>Methanobacteriota</taxon>
        <taxon>Stenosarchaea group</taxon>
        <taxon>Halobacteria</taxon>
        <taxon>Halobacteriales</taxon>
        <taxon>Haloferacaceae</taxon>
        <taxon>Halobaculum</taxon>
    </lineage>
</organism>
<dbReference type="PANTHER" id="PTHR46470">
    <property type="entry name" value="N-ACYLNEURAMINATE-9-PHOSPHATASE"/>
    <property type="match status" value="1"/>
</dbReference>
<dbReference type="SFLD" id="SFLDG01129">
    <property type="entry name" value="C1.5:_HAD__Beta-PGM__Phosphata"/>
    <property type="match status" value="1"/>
</dbReference>
<protein>
    <submittedName>
        <fullName evidence="6">HAD family hydrolase</fullName>
    </submittedName>
</protein>
<dbReference type="InterPro" id="IPR036412">
    <property type="entry name" value="HAD-like_sf"/>
</dbReference>
<name>A0A8T8WH12_9EURY</name>
<evidence type="ECO:0000256" key="4">
    <source>
        <dbReference type="ARBA" id="ARBA00022801"/>
    </source>
</evidence>
<dbReference type="InterPro" id="IPR006439">
    <property type="entry name" value="HAD-SF_hydro_IA"/>
</dbReference>
<dbReference type="NCBIfam" id="TIGR01549">
    <property type="entry name" value="HAD-SF-IA-v1"/>
    <property type="match status" value="1"/>
</dbReference>
<keyword evidence="3" id="KW-0479">Metal-binding</keyword>
<dbReference type="KEGG" id="hmp:K6T50_14185"/>